<dbReference type="OrthoDB" id="965610at2"/>
<proteinExistence type="predicted"/>
<comment type="caution">
    <text evidence="2">The sequence shown here is derived from an EMBL/GenBank/DDBJ whole genome shotgun (WGS) entry which is preliminary data.</text>
</comment>
<evidence type="ECO:0008006" key="4">
    <source>
        <dbReference type="Google" id="ProtNLM"/>
    </source>
</evidence>
<feature type="chain" id="PRO_5018316312" description="Lipocalin-like domain-containing protein" evidence="1">
    <location>
        <begin position="20"/>
        <end position="131"/>
    </location>
</feature>
<protein>
    <recommendedName>
        <fullName evidence="4">Lipocalin-like domain-containing protein</fullName>
    </recommendedName>
</protein>
<dbReference type="PROSITE" id="PS51257">
    <property type="entry name" value="PROKAR_LIPOPROTEIN"/>
    <property type="match status" value="1"/>
</dbReference>
<evidence type="ECO:0000313" key="3">
    <source>
        <dbReference type="Proteomes" id="UP000274271"/>
    </source>
</evidence>
<feature type="signal peptide" evidence="1">
    <location>
        <begin position="1"/>
        <end position="19"/>
    </location>
</feature>
<accession>A0A3P1CMQ6</accession>
<name>A0A3P1CMQ6_9BACT</name>
<keyword evidence="1" id="KW-0732">Signal</keyword>
<dbReference type="RefSeq" id="WP_124908096.1">
    <property type="nucleotide sequence ID" value="NZ_RQJP01000003.1"/>
</dbReference>
<keyword evidence="3" id="KW-1185">Reference proteome</keyword>
<reference evidence="2 3" key="1">
    <citation type="submission" date="2018-11" db="EMBL/GenBank/DDBJ databases">
        <authorList>
            <person name="Zhou Z."/>
            <person name="Wang G."/>
        </authorList>
    </citation>
    <scope>NUCLEOTIDE SEQUENCE [LARGE SCALE GENOMIC DNA]</scope>
    <source>
        <strain evidence="2 3">KCTC42998</strain>
    </source>
</reference>
<sequence length="131" mass="14311">MKKLLALYLLVTLMAGCNRNVEPSEPNAATIVSGTYQLIKVTGPMNPDVALANLKPYSTLVVTKITPTSAKATYTTPYGTSPFSETWNLTKVAADTVKIKSQISVIEKYQNGLIVAGFADATFYLWFEQLK</sequence>
<evidence type="ECO:0000313" key="2">
    <source>
        <dbReference type="EMBL" id="RRB14204.1"/>
    </source>
</evidence>
<dbReference type="Proteomes" id="UP000274271">
    <property type="component" value="Unassembled WGS sequence"/>
</dbReference>
<evidence type="ECO:0000256" key="1">
    <source>
        <dbReference type="SAM" id="SignalP"/>
    </source>
</evidence>
<dbReference type="AlphaFoldDB" id="A0A3P1CMQ6"/>
<gene>
    <name evidence="2" type="ORF">EHT87_18390</name>
</gene>
<organism evidence="2 3">
    <name type="scientific">Larkinella knui</name>
    <dbReference type="NCBI Taxonomy" id="2025310"/>
    <lineage>
        <taxon>Bacteria</taxon>
        <taxon>Pseudomonadati</taxon>
        <taxon>Bacteroidota</taxon>
        <taxon>Cytophagia</taxon>
        <taxon>Cytophagales</taxon>
        <taxon>Spirosomataceae</taxon>
        <taxon>Larkinella</taxon>
    </lineage>
</organism>
<dbReference type="EMBL" id="RQJP01000003">
    <property type="protein sequence ID" value="RRB14204.1"/>
    <property type="molecule type" value="Genomic_DNA"/>
</dbReference>